<dbReference type="EMBL" id="CP097509">
    <property type="protein sequence ID" value="URE15596.1"/>
    <property type="molecule type" value="Genomic_DNA"/>
</dbReference>
<dbReference type="AlphaFoldDB" id="A0A9E7GI60"/>
<keyword evidence="4" id="KW-1185">Reference proteome</keyword>
<dbReference type="OrthoDB" id="778913at2759"/>
<evidence type="ECO:0000313" key="4">
    <source>
        <dbReference type="Proteomes" id="UP001055439"/>
    </source>
</evidence>
<name>A0A9E7GI60_9LILI</name>
<feature type="transmembrane region" description="Helical" evidence="2">
    <location>
        <begin position="9"/>
        <end position="28"/>
    </location>
</feature>
<keyword evidence="2" id="KW-0812">Transmembrane</keyword>
<evidence type="ECO:0000313" key="3">
    <source>
        <dbReference type="EMBL" id="URE15596.1"/>
    </source>
</evidence>
<feature type="compositionally biased region" description="Low complexity" evidence="1">
    <location>
        <begin position="444"/>
        <end position="453"/>
    </location>
</feature>
<dbReference type="Proteomes" id="UP001055439">
    <property type="component" value="Chromosome 7"/>
</dbReference>
<feature type="region of interest" description="Disordered" evidence="1">
    <location>
        <begin position="348"/>
        <end position="382"/>
    </location>
</feature>
<gene>
    <name evidence="3" type="ORF">MUK42_33607</name>
</gene>
<protein>
    <submittedName>
        <fullName evidence="3">Uncharacterized protein</fullName>
    </submittedName>
</protein>
<reference evidence="3" key="1">
    <citation type="submission" date="2022-05" db="EMBL/GenBank/DDBJ databases">
        <title>The Musa troglodytarum L. genome provides insights into the mechanism of non-climacteric behaviour and enrichment of carotenoids.</title>
        <authorList>
            <person name="Wang J."/>
        </authorList>
    </citation>
    <scope>NUCLEOTIDE SEQUENCE</scope>
    <source>
        <tissue evidence="3">Leaf</tissue>
    </source>
</reference>
<dbReference type="PANTHER" id="PTHR33922:SF2">
    <property type="entry name" value="OS07G0589600 PROTEIN"/>
    <property type="match status" value="1"/>
</dbReference>
<sequence>MVLTTFDGVGVGLGFGIGCGFGIGWGFGGMPLHTFGMGIGGGCGVGLGLGWGFGSAFGCKYRSSKATISVIVSSSMQGVHNYPEFVMVDYLICPEYTTAALLVAASSISEFSPMASLQKFQHHTYYMTPQRNPKRPNFHAWVPFLVRFGSNMGPHCKPLLVHSFLLSSTGVLICFTCSSQMLFCCSAHEKKKFLKAVYKGGMSWPARRPTQWECLKNLEYKKVEEVQAMTMAPPEEREAIEEEEVSLSPSDLPVAVDKDDDGECKSSDAEDDFEFRISVAGGLLSHAAETDMCAADEVFFQGQILPLRPSVSSDSGFFVASRAPSRSRSMSDSFDQYSSTVLGLGFNSTSRSNSSGSSSRSSSGCVSRSHSSNSHGSSTCEHPRVSLSNNFYAHPSPTPQVRIIRNTHARRRSTSSAPPGWGIFRLGIAKAPEIELYDIRSRRSNSGSLSGRKSNAEAEDAKKALRDTNCSSSKSAANVQKKAASQAAGRGFSCKCSPDALEPVAIPKLVVTKKKKEQQTTHSSRGELNGEGSLNCKGNGKMRSTVVKELV</sequence>
<accession>A0A9E7GI60</accession>
<feature type="region of interest" description="Disordered" evidence="1">
    <location>
        <begin position="512"/>
        <end position="551"/>
    </location>
</feature>
<evidence type="ECO:0000256" key="2">
    <source>
        <dbReference type="SAM" id="Phobius"/>
    </source>
</evidence>
<feature type="region of interest" description="Disordered" evidence="1">
    <location>
        <begin position="444"/>
        <end position="476"/>
    </location>
</feature>
<proteinExistence type="predicted"/>
<feature type="transmembrane region" description="Helical" evidence="2">
    <location>
        <begin position="159"/>
        <end position="183"/>
    </location>
</feature>
<keyword evidence="2" id="KW-0472">Membrane</keyword>
<organism evidence="3 4">
    <name type="scientific">Musa troglodytarum</name>
    <name type="common">fe'i banana</name>
    <dbReference type="NCBI Taxonomy" id="320322"/>
    <lineage>
        <taxon>Eukaryota</taxon>
        <taxon>Viridiplantae</taxon>
        <taxon>Streptophyta</taxon>
        <taxon>Embryophyta</taxon>
        <taxon>Tracheophyta</taxon>
        <taxon>Spermatophyta</taxon>
        <taxon>Magnoliopsida</taxon>
        <taxon>Liliopsida</taxon>
        <taxon>Zingiberales</taxon>
        <taxon>Musaceae</taxon>
        <taxon>Musa</taxon>
    </lineage>
</organism>
<feature type="compositionally biased region" description="Basic and acidic residues" evidence="1">
    <location>
        <begin position="454"/>
        <end position="466"/>
    </location>
</feature>
<feature type="compositionally biased region" description="Low complexity" evidence="1">
    <location>
        <begin position="348"/>
        <end position="380"/>
    </location>
</feature>
<keyword evidence="2" id="KW-1133">Transmembrane helix</keyword>
<feature type="transmembrane region" description="Helical" evidence="2">
    <location>
        <begin position="34"/>
        <end position="57"/>
    </location>
</feature>
<evidence type="ECO:0000256" key="1">
    <source>
        <dbReference type="SAM" id="MobiDB-lite"/>
    </source>
</evidence>
<dbReference type="PANTHER" id="PTHR33922">
    <property type="entry name" value="OS01G0888066 PROTEIN-RELATED"/>
    <property type="match status" value="1"/>
</dbReference>